<evidence type="ECO:0000313" key="3">
    <source>
        <dbReference type="Proteomes" id="UP000198336"/>
    </source>
</evidence>
<reference evidence="2 3" key="1">
    <citation type="submission" date="2016-11" db="EMBL/GenBank/DDBJ databases">
        <title>Whole genomes of Flavobacteriaceae.</title>
        <authorList>
            <person name="Stine C."/>
            <person name="Li C."/>
            <person name="Tadesse D."/>
        </authorList>
    </citation>
    <scope>NUCLEOTIDE SEQUENCE [LARGE SCALE GENOMIC DNA]</scope>
    <source>
        <strain evidence="2 3">CCUG 59446</strain>
    </source>
</reference>
<evidence type="ECO:0000256" key="1">
    <source>
        <dbReference type="SAM" id="SignalP"/>
    </source>
</evidence>
<accession>A0A226I3P4</accession>
<keyword evidence="1" id="KW-0732">Signal</keyword>
<dbReference type="AlphaFoldDB" id="A0A226I3P4"/>
<feature type="signal peptide" evidence="1">
    <location>
        <begin position="1"/>
        <end position="24"/>
    </location>
</feature>
<evidence type="ECO:0000313" key="2">
    <source>
        <dbReference type="EMBL" id="OXB01160.1"/>
    </source>
</evidence>
<comment type="caution">
    <text evidence="2">The sequence shown here is derived from an EMBL/GenBank/DDBJ whole genome shotgun (WGS) entry which is preliminary data.</text>
</comment>
<sequence>MKIFMKLKQVLVAMVLIASSSSFAQAGKDINDVKYRRSSLHTILIESNNFPKKDQVIGAYYNAPFPDKYDDHQIGEKSFDPKKYGLTDDTSDEKMIPVINKYFTDNKIANKLVAKWFNRKANGTFDIKLVSERGLINASFTDIKTAEASSEGKALLESAGLELIGNTFVVVSKMKFIENEPVARAAREAAYVAANKLTIALVRNKAIDVADKAYERAKEGYSVWTTSYLYKLKWDDDTSNTFYQDYWIDSSTTGNLAEKKSKFDRSDLFQLELIGSESSTSLVTFSLNGKRTENQIINLAVARNVDNVYAKLQKKYDVFKTKVPLFTGNPITAKIGIKEGLEPGDKFEVLEANMDPKTGIIEYKRKGTIKVSKNRIWDNRFSGGLPLLDDDGNEINSALEATTFEGGGKYYPGMLIRQIN</sequence>
<name>A0A226I3P4_9FLAO</name>
<dbReference type="Proteomes" id="UP000198336">
    <property type="component" value="Unassembled WGS sequence"/>
</dbReference>
<protein>
    <submittedName>
        <fullName evidence="2">Uncharacterized protein</fullName>
    </submittedName>
</protein>
<gene>
    <name evidence="2" type="ORF">B0A75_06215</name>
</gene>
<feature type="chain" id="PRO_5012217773" evidence="1">
    <location>
        <begin position="25"/>
        <end position="420"/>
    </location>
</feature>
<keyword evidence="3" id="KW-1185">Reference proteome</keyword>
<dbReference type="EMBL" id="MUHA01000007">
    <property type="protein sequence ID" value="OXB01160.1"/>
    <property type="molecule type" value="Genomic_DNA"/>
</dbReference>
<proteinExistence type="predicted"/>
<organism evidence="2 3">
    <name type="scientific">Flavobacterium oncorhynchi</name>
    <dbReference type="NCBI Taxonomy" id="728056"/>
    <lineage>
        <taxon>Bacteria</taxon>
        <taxon>Pseudomonadati</taxon>
        <taxon>Bacteroidota</taxon>
        <taxon>Flavobacteriia</taxon>
        <taxon>Flavobacteriales</taxon>
        <taxon>Flavobacteriaceae</taxon>
        <taxon>Flavobacterium</taxon>
    </lineage>
</organism>